<comment type="caution">
    <text evidence="2">The sequence shown here is derived from an EMBL/GenBank/DDBJ whole genome shotgun (WGS) entry which is preliminary data.</text>
</comment>
<accession>A0ABP8RWE2</accession>
<feature type="signal peptide" evidence="1">
    <location>
        <begin position="1"/>
        <end position="24"/>
    </location>
</feature>
<feature type="chain" id="PRO_5045355655" description="Mce-associated membrane protein" evidence="1">
    <location>
        <begin position="25"/>
        <end position="179"/>
    </location>
</feature>
<dbReference type="EMBL" id="BAABGT010000052">
    <property type="protein sequence ID" value="GAA4549615.1"/>
    <property type="molecule type" value="Genomic_DNA"/>
</dbReference>
<dbReference type="PROSITE" id="PS51257">
    <property type="entry name" value="PROKAR_LIPOPROTEIN"/>
    <property type="match status" value="1"/>
</dbReference>
<evidence type="ECO:0000256" key="1">
    <source>
        <dbReference type="SAM" id="SignalP"/>
    </source>
</evidence>
<name>A0ABP8RWE2_9PSEU</name>
<evidence type="ECO:0000313" key="2">
    <source>
        <dbReference type="EMBL" id="GAA4549615.1"/>
    </source>
</evidence>
<proteinExistence type="predicted"/>
<reference evidence="3" key="1">
    <citation type="journal article" date="2019" name="Int. J. Syst. Evol. Microbiol.">
        <title>The Global Catalogue of Microorganisms (GCM) 10K type strain sequencing project: providing services to taxonomists for standard genome sequencing and annotation.</title>
        <authorList>
            <consortium name="The Broad Institute Genomics Platform"/>
            <consortium name="The Broad Institute Genome Sequencing Center for Infectious Disease"/>
            <person name="Wu L."/>
            <person name="Ma J."/>
        </authorList>
    </citation>
    <scope>NUCLEOTIDE SEQUENCE [LARGE SCALE GENOMIC DNA]</scope>
    <source>
        <strain evidence="3">JCM 17906</strain>
    </source>
</reference>
<sequence>MLMSSRARVAPSAAAAALCVSVVAGCSESSAPAPIPSPSPAPSAADALAAYAEFWRLSGLASQTPGSQDWVVPLSTVARGQALDDLVLEIRNYESLPAHLEGQVRTEPVVDPSVPPTADRVAVLDCVDISGSTLVADGDGRVLDDQQNQSTRYRYRAVVAREGSRWLVERTSPALDEPC</sequence>
<evidence type="ECO:0008006" key="4">
    <source>
        <dbReference type="Google" id="ProtNLM"/>
    </source>
</evidence>
<protein>
    <recommendedName>
        <fullName evidence="4">Mce-associated membrane protein</fullName>
    </recommendedName>
</protein>
<gene>
    <name evidence="2" type="ORF">GCM10023175_38000</name>
</gene>
<dbReference type="Proteomes" id="UP001501598">
    <property type="component" value="Unassembled WGS sequence"/>
</dbReference>
<keyword evidence="3" id="KW-1185">Reference proteome</keyword>
<evidence type="ECO:0000313" key="3">
    <source>
        <dbReference type="Proteomes" id="UP001501598"/>
    </source>
</evidence>
<organism evidence="2 3">
    <name type="scientific">Pseudonocardia xishanensis</name>
    <dbReference type="NCBI Taxonomy" id="630995"/>
    <lineage>
        <taxon>Bacteria</taxon>
        <taxon>Bacillati</taxon>
        <taxon>Actinomycetota</taxon>
        <taxon>Actinomycetes</taxon>
        <taxon>Pseudonocardiales</taxon>
        <taxon>Pseudonocardiaceae</taxon>
        <taxon>Pseudonocardia</taxon>
    </lineage>
</organism>
<keyword evidence="1" id="KW-0732">Signal</keyword>